<dbReference type="PANTHER" id="PTHR36934">
    <property type="entry name" value="BLR0278 PROTEIN"/>
    <property type="match status" value="1"/>
</dbReference>
<reference evidence="2 3" key="1">
    <citation type="journal article" date="1991" name="Int. J. Syst. Bacteriol.">
        <title>Description of the erythromycin-producing bacterium Arthrobacter sp. strain NRRL B-3381 as Aeromicrobium erythreum gen. nov., sp. nov.</title>
        <authorList>
            <person name="Miller E.S."/>
            <person name="Woese C.R."/>
            <person name="Brenner S."/>
        </authorList>
    </citation>
    <scope>NUCLEOTIDE SEQUENCE [LARGE SCALE GENOMIC DNA]</scope>
    <source>
        <strain evidence="2 3">AR18</strain>
    </source>
</reference>
<evidence type="ECO:0000313" key="2">
    <source>
        <dbReference type="EMBL" id="ALX04357.1"/>
    </source>
</evidence>
<dbReference type="InterPro" id="IPR029069">
    <property type="entry name" value="HotDog_dom_sf"/>
</dbReference>
<keyword evidence="3" id="KW-1185">Reference proteome</keyword>
<dbReference type="SUPFAM" id="SSF54637">
    <property type="entry name" value="Thioesterase/thiol ester dehydrase-isomerase"/>
    <property type="match status" value="1"/>
</dbReference>
<accession>A0A0U4CG00</accession>
<dbReference type="AlphaFoldDB" id="A0A0U4CG00"/>
<organism evidence="2 3">
    <name type="scientific">Aeromicrobium erythreum</name>
    <dbReference type="NCBI Taxonomy" id="2041"/>
    <lineage>
        <taxon>Bacteria</taxon>
        <taxon>Bacillati</taxon>
        <taxon>Actinomycetota</taxon>
        <taxon>Actinomycetes</taxon>
        <taxon>Propionibacteriales</taxon>
        <taxon>Nocardioidaceae</taxon>
        <taxon>Aeromicrobium</taxon>
    </lineage>
</organism>
<dbReference type="EMBL" id="CP011502">
    <property type="protein sequence ID" value="ALX04357.1"/>
    <property type="molecule type" value="Genomic_DNA"/>
</dbReference>
<dbReference type="CDD" id="cd03440">
    <property type="entry name" value="hot_dog"/>
    <property type="match status" value="1"/>
</dbReference>
<dbReference type="RefSeq" id="WP_067856164.1">
    <property type="nucleotide sequence ID" value="NZ_CP011502.1"/>
</dbReference>
<dbReference type="PANTHER" id="PTHR36934:SF1">
    <property type="entry name" value="THIOESTERASE DOMAIN-CONTAINING PROTEIN"/>
    <property type="match status" value="1"/>
</dbReference>
<dbReference type="PATRIC" id="fig|2041.4.peg.1359"/>
<dbReference type="KEGG" id="aer:AERYTH_06475"/>
<dbReference type="Gene3D" id="3.10.129.10">
    <property type="entry name" value="Hotdog Thioesterase"/>
    <property type="match status" value="1"/>
</dbReference>
<dbReference type="Pfam" id="PF22636">
    <property type="entry name" value="FlK"/>
    <property type="match status" value="1"/>
</dbReference>
<dbReference type="InterPro" id="IPR054485">
    <property type="entry name" value="FlK-like_dom"/>
</dbReference>
<name>A0A0U4CG00_9ACTN</name>
<proteinExistence type="predicted"/>
<feature type="domain" description="Fluoroacetyl-CoA-specific thioesterase-like" evidence="1">
    <location>
        <begin position="11"/>
        <end position="113"/>
    </location>
</feature>
<dbReference type="STRING" id="2041.AERYTH_06475"/>
<dbReference type="OrthoDB" id="5243809at2"/>
<evidence type="ECO:0000259" key="1">
    <source>
        <dbReference type="Pfam" id="PF22636"/>
    </source>
</evidence>
<dbReference type="InterPro" id="IPR025540">
    <property type="entry name" value="FlK"/>
</dbReference>
<protein>
    <submittedName>
        <fullName evidence="2">Thioesterase</fullName>
    </submittedName>
</protein>
<evidence type="ECO:0000313" key="3">
    <source>
        <dbReference type="Proteomes" id="UP000067689"/>
    </source>
</evidence>
<gene>
    <name evidence="2" type="ORF">AERYTH_06475</name>
</gene>
<sequence length="122" mass="12946">MPRTATVTHVVGDADTAAALGSGDLAVLATPRLLAWLEEATCAALDLDEHRTSVGTRVEVEHVAASPVGATVTATADVTYEDGRLLRFRVAAHDAHGTIVAHGEVRRVVVDRERFLSRLPTP</sequence>
<dbReference type="Proteomes" id="UP000067689">
    <property type="component" value="Chromosome"/>
</dbReference>